<dbReference type="RefSeq" id="WP_004828395.1">
    <property type="nucleotide sequence ID" value="NZ_JRMW01000040.1"/>
</dbReference>
<name>A0A095X0X3_9FIRM</name>
<dbReference type="Proteomes" id="UP000029579">
    <property type="component" value="Unassembled WGS sequence"/>
</dbReference>
<proteinExistence type="predicted"/>
<gene>
    <name evidence="1" type="ORF">HMPREF1630_07850</name>
</gene>
<dbReference type="OrthoDB" id="1631118at2"/>
<dbReference type="AlphaFoldDB" id="A0A095X0X3"/>
<accession>A0A095X0X3</accession>
<protein>
    <submittedName>
        <fullName evidence="1">Uncharacterized protein</fullName>
    </submittedName>
</protein>
<dbReference type="eggNOG" id="ENOG5032YFS">
    <property type="taxonomic scope" value="Bacteria"/>
</dbReference>
<dbReference type="EMBL" id="JRMW01000040">
    <property type="protein sequence ID" value="KGF03346.1"/>
    <property type="molecule type" value="Genomic_DNA"/>
</dbReference>
<comment type="caution">
    <text evidence="1">The sequence shown here is derived from an EMBL/GenBank/DDBJ whole genome shotgun (WGS) entry which is preliminary data.</text>
</comment>
<evidence type="ECO:0000313" key="1">
    <source>
        <dbReference type="EMBL" id="KGF03346.1"/>
    </source>
</evidence>
<sequence>MTTVWRLHANTDSDDEKKISGYMLNEHIMAIGWSLKDSHLRGTIKEEDMARVCKERNDIKTIDDYDKFCYEYKIYKNGVNANITRFTREIEEGDLIWMRHEGIYYLGRFSSESIVGYYPSEETLKKDACIQIRNIDWIPIGDESVVPGAVTTALISRLTFCRINEEGVKEFSKYIYDKIAGTNYYMNTELTFNQENFYKSISTSDCEDLLCMYLNKEYGYVVIPSTNKKSTELYECVFLDPKTGKNIFIQVKNGNINAEEYLHLTGDVYLLSTFGSIDNYDEKYENIKKVDPKELFNYLSNEDFQNYLPQSIKYWIELFGGYKKN</sequence>
<evidence type="ECO:0000313" key="2">
    <source>
        <dbReference type="Proteomes" id="UP000029579"/>
    </source>
</evidence>
<reference evidence="1 2" key="1">
    <citation type="submission" date="2014-07" db="EMBL/GenBank/DDBJ databases">
        <authorList>
            <person name="McCorrison J."/>
            <person name="Sanka R."/>
            <person name="Torralba M."/>
            <person name="Gillis M."/>
            <person name="Haft D.H."/>
            <person name="Methe B."/>
            <person name="Sutton G."/>
            <person name="Nelson K.E."/>
        </authorList>
    </citation>
    <scope>NUCLEOTIDE SEQUENCE [LARGE SCALE GENOMIC DNA]</scope>
    <source>
        <strain evidence="1 2">S7-1-13</strain>
    </source>
</reference>
<organism evidence="1 2">
    <name type="scientific">Anaerococcus lactolyticus S7-1-13</name>
    <dbReference type="NCBI Taxonomy" id="1284686"/>
    <lineage>
        <taxon>Bacteria</taxon>
        <taxon>Bacillati</taxon>
        <taxon>Bacillota</taxon>
        <taxon>Tissierellia</taxon>
        <taxon>Tissierellales</taxon>
        <taxon>Peptoniphilaceae</taxon>
        <taxon>Anaerococcus</taxon>
    </lineage>
</organism>